<evidence type="ECO:0000256" key="5">
    <source>
        <dbReference type="ARBA" id="ARBA00022801"/>
    </source>
</evidence>
<name>A0AAE7QD99_9STAP</name>
<dbReference type="PANTHER" id="PTHR47053">
    <property type="entry name" value="MUREIN DD-ENDOPEPTIDASE MEPH-RELATED"/>
    <property type="match status" value="1"/>
</dbReference>
<evidence type="ECO:0000256" key="2">
    <source>
        <dbReference type="ARBA" id="ARBA00022670"/>
    </source>
</evidence>
<dbReference type="CDD" id="cd00118">
    <property type="entry name" value="LysM"/>
    <property type="match status" value="2"/>
</dbReference>
<evidence type="ECO:0000259" key="8">
    <source>
        <dbReference type="PROSITE" id="PS51782"/>
    </source>
</evidence>
<evidence type="ECO:0000313" key="11">
    <source>
        <dbReference type="Proteomes" id="UP000826802"/>
    </source>
</evidence>
<feature type="chain" id="PRO_5044168023" evidence="7">
    <location>
        <begin position="24"/>
        <end position="350"/>
    </location>
</feature>
<comment type="similarity">
    <text evidence="1">Belongs to the peptidase C40 family.</text>
</comment>
<dbReference type="PROSITE" id="PS51935">
    <property type="entry name" value="NLPC_P60"/>
    <property type="match status" value="1"/>
</dbReference>
<keyword evidence="11" id="KW-1185">Reference proteome</keyword>
<dbReference type="RefSeq" id="WP_203546346.1">
    <property type="nucleotide sequence ID" value="NZ_CP054482.1"/>
</dbReference>
<dbReference type="GO" id="GO:0008234">
    <property type="term" value="F:cysteine-type peptidase activity"/>
    <property type="evidence" value="ECO:0007669"/>
    <property type="project" value="UniProtKB-KW"/>
</dbReference>
<proteinExistence type="inferred from homology"/>
<dbReference type="PANTHER" id="PTHR47053:SF1">
    <property type="entry name" value="MUREIN DD-ENDOPEPTIDASE MEPH-RELATED"/>
    <property type="match status" value="1"/>
</dbReference>
<keyword evidence="2" id="KW-0645">Protease</keyword>
<keyword evidence="4" id="KW-0677">Repeat</keyword>
<dbReference type="Gene3D" id="3.10.350.10">
    <property type="entry name" value="LysM domain"/>
    <property type="match status" value="2"/>
</dbReference>
<accession>A0AAE7QD99</accession>
<feature type="domain" description="NlpC/P60" evidence="9">
    <location>
        <begin position="235"/>
        <end position="350"/>
    </location>
</feature>
<dbReference type="AlphaFoldDB" id="A0AAE7QD99"/>
<dbReference type="EMBL" id="CP079981">
    <property type="protein sequence ID" value="QYA43070.1"/>
    <property type="molecule type" value="Genomic_DNA"/>
</dbReference>
<evidence type="ECO:0000313" key="10">
    <source>
        <dbReference type="EMBL" id="QYA43070.1"/>
    </source>
</evidence>
<dbReference type="Pfam" id="PF00877">
    <property type="entry name" value="NLPC_P60"/>
    <property type="match status" value="1"/>
</dbReference>
<feature type="domain" description="LysM" evidence="8">
    <location>
        <begin position="70"/>
        <end position="113"/>
    </location>
</feature>
<dbReference type="InterPro" id="IPR000064">
    <property type="entry name" value="NLP_P60_dom"/>
</dbReference>
<feature type="domain" description="LysM" evidence="8">
    <location>
        <begin position="24"/>
        <end position="67"/>
    </location>
</feature>
<dbReference type="GO" id="GO:0006508">
    <property type="term" value="P:proteolysis"/>
    <property type="evidence" value="ECO:0007669"/>
    <property type="project" value="UniProtKB-KW"/>
</dbReference>
<evidence type="ECO:0000256" key="6">
    <source>
        <dbReference type="ARBA" id="ARBA00022807"/>
    </source>
</evidence>
<sequence length="350" mass="39001">MKRIVLSIVGLTTIITVASQAQASNYHVKQGDTLYTIAKENGSSVNELKHLNNLNEAQLIPGQKIKISSDYYKVTKDDTVQSIAKKFKITPFEVRFWNRLSSNELTIGKKLIVSEDAYRKYKEKKRKNHHVTPALSPDSARILDEIDQKELKESINNEETDINEEIDSNEIQVSVDDNNSSESNAQNIETEYYTQHNPSLNDSSNIISEENNLLLTEDNTQLNTLLDKKTQKSSLNMIEGEVAQIAHRIAEGKSYVYGANSNSAVDCSAFAQQVLKALGKSIPRTTYEQMAVGTRVLQPQPGDLVFFNNGSHVGVYIGNGQMVDALNPKAGVGQRAVNYISGTITGYYRY</sequence>
<evidence type="ECO:0000259" key="9">
    <source>
        <dbReference type="PROSITE" id="PS51935"/>
    </source>
</evidence>
<dbReference type="SUPFAM" id="SSF54106">
    <property type="entry name" value="LysM domain"/>
    <property type="match status" value="2"/>
</dbReference>
<dbReference type="Gene3D" id="3.90.1720.10">
    <property type="entry name" value="endopeptidase domain like (from Nostoc punctiforme)"/>
    <property type="match status" value="1"/>
</dbReference>
<reference evidence="10 11" key="1">
    <citation type="submission" date="2021-07" db="EMBL/GenBank/DDBJ databases">
        <title>Prevalence and characterization of methicillin-resistant Macrococcus spp. in food producing animals and meat in Switzerland in 2019.</title>
        <authorList>
            <person name="Keller J.E."/>
            <person name="Schwendener S."/>
            <person name="Neuenschwander J."/>
            <person name="Overesch G."/>
            <person name="Perreten V."/>
        </authorList>
    </citation>
    <scope>NUCLEOTIDE SEQUENCE [LARGE SCALE GENOMIC DNA]</scope>
    <source>
        <strain evidence="10 11">19Msa0936</strain>
    </source>
</reference>
<keyword evidence="3 7" id="KW-0732">Signal</keyword>
<gene>
    <name evidence="10" type="ORF">KYI11_03875</name>
</gene>
<dbReference type="InterPro" id="IPR018392">
    <property type="entry name" value="LysM"/>
</dbReference>
<dbReference type="InterPro" id="IPR038765">
    <property type="entry name" value="Papain-like_cys_pep_sf"/>
</dbReference>
<dbReference type="InterPro" id="IPR051202">
    <property type="entry name" value="Peptidase_C40"/>
</dbReference>
<evidence type="ECO:0000256" key="4">
    <source>
        <dbReference type="ARBA" id="ARBA00022737"/>
    </source>
</evidence>
<dbReference type="PROSITE" id="PS51782">
    <property type="entry name" value="LYSM"/>
    <property type="match status" value="2"/>
</dbReference>
<protein>
    <submittedName>
        <fullName evidence="10">LysM peptidoglycan-binding domain-containing protein</fullName>
    </submittedName>
</protein>
<organism evidence="10 11">
    <name type="scientific">Macrococcoides bohemicum</name>
    <dbReference type="NCBI Taxonomy" id="1903056"/>
    <lineage>
        <taxon>Bacteria</taxon>
        <taxon>Bacillati</taxon>
        <taxon>Bacillota</taxon>
        <taxon>Bacilli</taxon>
        <taxon>Bacillales</taxon>
        <taxon>Staphylococcaceae</taxon>
        <taxon>Macrococcoides</taxon>
    </lineage>
</organism>
<dbReference type="Pfam" id="PF01476">
    <property type="entry name" value="LysM"/>
    <property type="match status" value="2"/>
</dbReference>
<evidence type="ECO:0000256" key="3">
    <source>
        <dbReference type="ARBA" id="ARBA00022729"/>
    </source>
</evidence>
<dbReference type="GeneID" id="99097052"/>
<dbReference type="SMART" id="SM00257">
    <property type="entry name" value="LysM"/>
    <property type="match status" value="2"/>
</dbReference>
<evidence type="ECO:0000256" key="7">
    <source>
        <dbReference type="SAM" id="SignalP"/>
    </source>
</evidence>
<feature type="signal peptide" evidence="7">
    <location>
        <begin position="1"/>
        <end position="23"/>
    </location>
</feature>
<dbReference type="InterPro" id="IPR036779">
    <property type="entry name" value="LysM_dom_sf"/>
</dbReference>
<evidence type="ECO:0000256" key="1">
    <source>
        <dbReference type="ARBA" id="ARBA00007074"/>
    </source>
</evidence>
<dbReference type="Proteomes" id="UP000826802">
    <property type="component" value="Chromosome"/>
</dbReference>
<dbReference type="SUPFAM" id="SSF54001">
    <property type="entry name" value="Cysteine proteinases"/>
    <property type="match status" value="1"/>
</dbReference>
<keyword evidence="6" id="KW-0788">Thiol protease</keyword>
<keyword evidence="5" id="KW-0378">Hydrolase</keyword>